<evidence type="ECO:0000313" key="3">
    <source>
        <dbReference type="WBParaSite" id="ACOC_0001301001-mRNA-1"/>
    </source>
</evidence>
<dbReference type="AlphaFoldDB" id="A0A0R3Q1U3"/>
<gene>
    <name evidence="1" type="ORF">ACOC_LOCUS13011</name>
</gene>
<dbReference type="Proteomes" id="UP000267027">
    <property type="component" value="Unassembled WGS sequence"/>
</dbReference>
<dbReference type="EMBL" id="UYYA01005391">
    <property type="protein sequence ID" value="VDM64596.1"/>
    <property type="molecule type" value="Genomic_DNA"/>
</dbReference>
<organism evidence="3">
    <name type="scientific">Angiostrongylus costaricensis</name>
    <name type="common">Nematode worm</name>
    <dbReference type="NCBI Taxonomy" id="334426"/>
    <lineage>
        <taxon>Eukaryota</taxon>
        <taxon>Metazoa</taxon>
        <taxon>Ecdysozoa</taxon>
        <taxon>Nematoda</taxon>
        <taxon>Chromadorea</taxon>
        <taxon>Rhabditida</taxon>
        <taxon>Rhabditina</taxon>
        <taxon>Rhabditomorpha</taxon>
        <taxon>Strongyloidea</taxon>
        <taxon>Metastrongylidae</taxon>
        <taxon>Angiostrongylus</taxon>
    </lineage>
</organism>
<sequence length="138" mass="15248">MTSSYSIVFNRPHRKTEPRTGWASAQYSVVLLAAAASRVLCLLDALLCVSAECRAQVHSSLFGQSYASARPLANNASRRHSGRTNVVIELSSVHPAVRPSVRLSHLRDSLSAYLEFITRLSLIDIHDVHATLKHRLLC</sequence>
<reference evidence="3" key="1">
    <citation type="submission" date="2017-02" db="UniProtKB">
        <authorList>
            <consortium name="WormBaseParasite"/>
        </authorList>
    </citation>
    <scope>IDENTIFICATION</scope>
</reference>
<accession>A0A0R3Q1U3</accession>
<dbReference type="WBParaSite" id="ACOC_0001301001-mRNA-1">
    <property type="protein sequence ID" value="ACOC_0001301001-mRNA-1"/>
    <property type="gene ID" value="ACOC_0001301001"/>
</dbReference>
<protein>
    <submittedName>
        <fullName evidence="3">Secreted protein</fullName>
    </submittedName>
</protein>
<reference evidence="1 2" key="2">
    <citation type="submission" date="2018-11" db="EMBL/GenBank/DDBJ databases">
        <authorList>
            <consortium name="Pathogen Informatics"/>
        </authorList>
    </citation>
    <scope>NUCLEOTIDE SEQUENCE [LARGE SCALE GENOMIC DNA]</scope>
    <source>
        <strain evidence="1 2">Costa Rica</strain>
    </source>
</reference>
<proteinExistence type="predicted"/>
<evidence type="ECO:0000313" key="1">
    <source>
        <dbReference type="EMBL" id="VDM64596.1"/>
    </source>
</evidence>
<keyword evidence="2" id="KW-1185">Reference proteome</keyword>
<name>A0A0R3Q1U3_ANGCS</name>
<evidence type="ECO:0000313" key="2">
    <source>
        <dbReference type="Proteomes" id="UP000267027"/>
    </source>
</evidence>